<gene>
    <name evidence="2" type="ORF">E0H73_12555</name>
</gene>
<comment type="similarity">
    <text evidence="1">Belongs to the ROK (NagC/XylR) family.</text>
</comment>
<dbReference type="SUPFAM" id="SSF46785">
    <property type="entry name" value="Winged helix' DNA-binding domain"/>
    <property type="match status" value="1"/>
</dbReference>
<dbReference type="InterPro" id="IPR049874">
    <property type="entry name" value="ROK_cs"/>
</dbReference>
<sequence>MAKDTAGPLRLLRETHEDRVLTVLRTQGAMTRAQLAERTGLSRATLSSIVQELLAADALTETAIDDTTSRGRGRPVTQLTLNASGGLALGMDLGHRFIQVTIANVAHEVVGSAGTDCSERTPWSKRLELALDLADTLASDNGISLSALAGVGVGVVGPVSETGGHRQPSRATRIHLVRDGLTERFGVPVYVDNNTRLAALGEAIWGAGAGLQNVLYLRLSYGVGGGLVLGGHLFSGAGGAAGELGHITVDPRGPKCVCGGRGCLERYVSLAAILEECGVRRFDEVLRRLADGDRAVRTVISTAGTRIGEVLAAACNTVNPETVVIGGELAAAGASLLDPIRDAVRKHTHNQVRHGLQIAPAALGHDDAARGGIALVLRRSALLAGYPAAPADPDEAAATRDRIPDLG</sequence>
<dbReference type="EMBL" id="SJKB01000003">
    <property type="protein sequence ID" value="TCC63283.1"/>
    <property type="molecule type" value="Genomic_DNA"/>
</dbReference>
<name>A0A4R0KQW9_9ACTN</name>
<dbReference type="Gene3D" id="3.30.420.40">
    <property type="match status" value="2"/>
</dbReference>
<reference evidence="2 3" key="1">
    <citation type="submission" date="2019-02" db="EMBL/GenBank/DDBJ databases">
        <title>Kribbella capetownensis sp. nov. and Kribbella speibonae sp. nov., isolated from soil.</title>
        <authorList>
            <person name="Curtis S.M."/>
            <person name="Norton I."/>
            <person name="Everest G.J."/>
            <person name="Meyers P.R."/>
        </authorList>
    </citation>
    <scope>NUCLEOTIDE SEQUENCE [LARGE SCALE GENOMIC DNA]</scope>
    <source>
        <strain evidence="2 3">NRRL B-24813</strain>
    </source>
</reference>
<protein>
    <submittedName>
        <fullName evidence="2">ROK family transcriptional regulator</fullName>
    </submittedName>
</protein>
<evidence type="ECO:0000313" key="3">
    <source>
        <dbReference type="Proteomes" id="UP000291144"/>
    </source>
</evidence>
<proteinExistence type="inferred from homology"/>
<dbReference type="OrthoDB" id="3225083at2"/>
<evidence type="ECO:0000256" key="1">
    <source>
        <dbReference type="ARBA" id="ARBA00006479"/>
    </source>
</evidence>
<dbReference type="InterPro" id="IPR043129">
    <property type="entry name" value="ATPase_NBD"/>
</dbReference>
<accession>A0A4R0KQW9</accession>
<dbReference type="PANTHER" id="PTHR18964">
    <property type="entry name" value="ROK (REPRESSOR, ORF, KINASE) FAMILY"/>
    <property type="match status" value="1"/>
</dbReference>
<dbReference type="Pfam" id="PF00480">
    <property type="entry name" value="ROK"/>
    <property type="match status" value="1"/>
</dbReference>
<dbReference type="RefSeq" id="WP_131354145.1">
    <property type="nucleotide sequence ID" value="NZ_SJKB01000003.1"/>
</dbReference>
<dbReference type="PANTHER" id="PTHR18964:SF149">
    <property type="entry name" value="BIFUNCTIONAL UDP-N-ACETYLGLUCOSAMINE 2-EPIMERASE_N-ACETYLMANNOSAMINE KINASE"/>
    <property type="match status" value="1"/>
</dbReference>
<dbReference type="InterPro" id="IPR036388">
    <property type="entry name" value="WH-like_DNA-bd_sf"/>
</dbReference>
<dbReference type="Pfam" id="PF13412">
    <property type="entry name" value="HTH_24"/>
    <property type="match status" value="1"/>
</dbReference>
<dbReference type="PROSITE" id="PS01125">
    <property type="entry name" value="ROK"/>
    <property type="match status" value="1"/>
</dbReference>
<organism evidence="2 3">
    <name type="scientific">Kribbella pittospori</name>
    <dbReference type="NCBI Taxonomy" id="722689"/>
    <lineage>
        <taxon>Bacteria</taxon>
        <taxon>Bacillati</taxon>
        <taxon>Actinomycetota</taxon>
        <taxon>Actinomycetes</taxon>
        <taxon>Propionibacteriales</taxon>
        <taxon>Kribbellaceae</taxon>
        <taxon>Kribbella</taxon>
    </lineage>
</organism>
<keyword evidence="3" id="KW-1185">Reference proteome</keyword>
<comment type="caution">
    <text evidence="2">The sequence shown here is derived from an EMBL/GenBank/DDBJ whole genome shotgun (WGS) entry which is preliminary data.</text>
</comment>
<dbReference type="InterPro" id="IPR000600">
    <property type="entry name" value="ROK"/>
</dbReference>
<evidence type="ECO:0000313" key="2">
    <source>
        <dbReference type="EMBL" id="TCC63283.1"/>
    </source>
</evidence>
<dbReference type="InterPro" id="IPR036390">
    <property type="entry name" value="WH_DNA-bd_sf"/>
</dbReference>
<dbReference type="AlphaFoldDB" id="A0A4R0KQW9"/>
<dbReference type="SUPFAM" id="SSF53067">
    <property type="entry name" value="Actin-like ATPase domain"/>
    <property type="match status" value="1"/>
</dbReference>
<dbReference type="Proteomes" id="UP000291144">
    <property type="component" value="Unassembled WGS sequence"/>
</dbReference>
<dbReference type="Gene3D" id="1.10.10.10">
    <property type="entry name" value="Winged helix-like DNA-binding domain superfamily/Winged helix DNA-binding domain"/>
    <property type="match status" value="1"/>
</dbReference>